<evidence type="ECO:0000256" key="2">
    <source>
        <dbReference type="ARBA" id="ARBA00022705"/>
    </source>
</evidence>
<keyword evidence="3" id="KW-0238">DNA-binding</keyword>
<dbReference type="EMBL" id="QMIE01000027">
    <property type="protein sequence ID" value="TVM14168.1"/>
    <property type="molecule type" value="Genomic_DNA"/>
</dbReference>
<keyword evidence="1" id="KW-0639">Primosome</keyword>
<dbReference type="InterPro" id="IPR007693">
    <property type="entry name" value="DNA_helicase_DnaB-like_N"/>
</dbReference>
<evidence type="ECO:0000313" key="6">
    <source>
        <dbReference type="Proteomes" id="UP000448292"/>
    </source>
</evidence>
<dbReference type="SUPFAM" id="SSF48024">
    <property type="entry name" value="N-terminal domain of DnaB helicase"/>
    <property type="match status" value="1"/>
</dbReference>
<feature type="domain" description="DNA helicase DnaB-like N-terminal" evidence="4">
    <location>
        <begin position="13"/>
        <end position="112"/>
    </location>
</feature>
<keyword evidence="6" id="KW-1185">Reference proteome</keyword>
<evidence type="ECO:0000259" key="4">
    <source>
        <dbReference type="Pfam" id="PF00772"/>
    </source>
</evidence>
<keyword evidence="2" id="KW-0235">DNA replication</keyword>
<dbReference type="Gene3D" id="1.10.860.10">
    <property type="entry name" value="DNAb Helicase, Chain A"/>
    <property type="match status" value="1"/>
</dbReference>
<protein>
    <recommendedName>
        <fullName evidence="4">DNA helicase DnaB-like N-terminal domain-containing protein</fullName>
    </recommendedName>
</protein>
<comment type="caution">
    <text evidence="5">The sequence shown here is derived from an EMBL/GenBank/DDBJ whole genome shotgun (WGS) entry which is preliminary data.</text>
</comment>
<dbReference type="InterPro" id="IPR016136">
    <property type="entry name" value="DNA_helicase_N/primase_C"/>
</dbReference>
<evidence type="ECO:0000256" key="1">
    <source>
        <dbReference type="ARBA" id="ARBA00022515"/>
    </source>
</evidence>
<reference evidence="5 6" key="1">
    <citation type="submission" date="2018-06" db="EMBL/GenBank/DDBJ databases">
        <title>Complete genome of Desulfovibrio indonesiensis P37SLT.</title>
        <authorList>
            <person name="Crispim J.S."/>
            <person name="Vidigal P.M.P."/>
            <person name="Silva L.C.F."/>
            <person name="Laguardia C.N."/>
            <person name="Araujo L.C."/>
            <person name="Dias R.S."/>
            <person name="Sousa M.P."/>
            <person name="Paula S.O."/>
            <person name="Silva C."/>
        </authorList>
    </citation>
    <scope>NUCLEOTIDE SEQUENCE [LARGE SCALE GENOMIC DNA]</scope>
    <source>
        <strain evidence="5 6">P37SLT</strain>
    </source>
</reference>
<dbReference type="GO" id="GO:0005524">
    <property type="term" value="F:ATP binding"/>
    <property type="evidence" value="ECO:0007669"/>
    <property type="project" value="InterPro"/>
</dbReference>
<dbReference type="PANTHER" id="PTHR30153">
    <property type="entry name" value="REPLICATIVE DNA HELICASE DNAB"/>
    <property type="match status" value="1"/>
</dbReference>
<accession>A0A7M3MAT4</accession>
<dbReference type="GO" id="GO:0005829">
    <property type="term" value="C:cytosol"/>
    <property type="evidence" value="ECO:0007669"/>
    <property type="project" value="TreeGrafter"/>
</dbReference>
<evidence type="ECO:0000313" key="5">
    <source>
        <dbReference type="EMBL" id="TVM14168.1"/>
    </source>
</evidence>
<proteinExistence type="predicted"/>
<name>A0A7M3MAT4_9BACT</name>
<organism evidence="5 6">
    <name type="scientific">Oceanidesulfovibrio indonesiensis</name>
    <dbReference type="NCBI Taxonomy" id="54767"/>
    <lineage>
        <taxon>Bacteria</taxon>
        <taxon>Pseudomonadati</taxon>
        <taxon>Thermodesulfobacteriota</taxon>
        <taxon>Desulfovibrionia</taxon>
        <taxon>Desulfovibrionales</taxon>
        <taxon>Desulfovibrionaceae</taxon>
        <taxon>Oceanidesulfovibrio</taxon>
    </lineage>
</organism>
<evidence type="ECO:0000256" key="3">
    <source>
        <dbReference type="ARBA" id="ARBA00023125"/>
    </source>
</evidence>
<dbReference type="RefSeq" id="WP_306439209.1">
    <property type="nucleotide sequence ID" value="NZ_QMIE01000027.1"/>
</dbReference>
<dbReference type="InterPro" id="IPR036185">
    <property type="entry name" value="DNA_heli_DnaB-like_N_sf"/>
</dbReference>
<gene>
    <name evidence="5" type="ORF">DPQ33_17810</name>
</gene>
<sequence length="181" mass="19442">MTQNPSHLLQHVPPHNLEAEQSVLGGLLAAGSRGQDLIDQVQGLAPEDFYYPAHQAIFRAILDVANMGRPTDLVNTATRLQECGEFERAGGQQVVADLAFSVISPTIGVTHADKVLACSRRRQLAERATALIENAHRASVPFEHIQAQIQELASMGGQAVAEAVTVKTGADLLEMSFPDNP</sequence>
<dbReference type="PANTHER" id="PTHR30153:SF2">
    <property type="entry name" value="REPLICATIVE DNA HELICASE"/>
    <property type="match status" value="1"/>
</dbReference>
<dbReference type="Pfam" id="PF00772">
    <property type="entry name" value="DnaB"/>
    <property type="match status" value="1"/>
</dbReference>
<dbReference type="GO" id="GO:1990077">
    <property type="term" value="C:primosome complex"/>
    <property type="evidence" value="ECO:0007669"/>
    <property type="project" value="UniProtKB-KW"/>
</dbReference>
<dbReference type="Proteomes" id="UP000448292">
    <property type="component" value="Unassembled WGS sequence"/>
</dbReference>
<dbReference type="GO" id="GO:0006269">
    <property type="term" value="P:DNA replication, synthesis of primer"/>
    <property type="evidence" value="ECO:0007669"/>
    <property type="project" value="UniProtKB-KW"/>
</dbReference>
<feature type="non-terminal residue" evidence="5">
    <location>
        <position position="181"/>
    </location>
</feature>
<dbReference type="AlphaFoldDB" id="A0A7M3MAT4"/>
<dbReference type="GO" id="GO:0003678">
    <property type="term" value="F:DNA helicase activity"/>
    <property type="evidence" value="ECO:0007669"/>
    <property type="project" value="InterPro"/>
</dbReference>
<dbReference type="GO" id="GO:0003677">
    <property type="term" value="F:DNA binding"/>
    <property type="evidence" value="ECO:0007669"/>
    <property type="project" value="UniProtKB-KW"/>
</dbReference>